<sequence length="329" mass="38328">MSCDHGKYSRGKNCGSASDSQVPDRCSDSNCHADDDWKKTLLLGYNFKLKGFRDETEEYLIKIIQDLGGAVSDYADCTLSDVKYFRLCKGSLKNDLFCIEFIRDSIIAKKALNILRYKFSRYQCMPENSQNGVENHSTTETRPLSEQNKSFSTWHSRSTQPQQIQCPKQGSKLKFNPYNKSSDDREDCYVVEQIENRNQYHSETQLKVNPRKRKMTSTKVYWYSTDVSQDRACKKKKCTFEPGLHQKHLPAGEELSIEEEKTIIKYLITFNLIKECKKKQTYKDLVARGYLTHREPGTLRHHFRTQILCDINEYGLPSEIVEKFRNLQS</sequence>
<dbReference type="Proteomes" id="UP001239111">
    <property type="component" value="Chromosome 1"/>
</dbReference>
<proteinExistence type="predicted"/>
<evidence type="ECO:0000313" key="1">
    <source>
        <dbReference type="EMBL" id="KAJ8688498.1"/>
    </source>
</evidence>
<comment type="caution">
    <text evidence="1">The sequence shown here is derived from an EMBL/GenBank/DDBJ whole genome shotgun (WGS) entry which is preliminary data.</text>
</comment>
<reference evidence="1" key="1">
    <citation type="submission" date="2023-04" db="EMBL/GenBank/DDBJ databases">
        <title>A chromosome-level genome assembly of the parasitoid wasp Eretmocerus hayati.</title>
        <authorList>
            <person name="Zhong Y."/>
            <person name="Liu S."/>
            <person name="Liu Y."/>
        </authorList>
    </citation>
    <scope>NUCLEOTIDE SEQUENCE</scope>
    <source>
        <strain evidence="1">ZJU_SS_LIU_2023</strain>
    </source>
</reference>
<keyword evidence="2" id="KW-1185">Reference proteome</keyword>
<protein>
    <submittedName>
        <fullName evidence="1">Uncharacterized protein</fullName>
    </submittedName>
</protein>
<evidence type="ECO:0000313" key="2">
    <source>
        <dbReference type="Proteomes" id="UP001239111"/>
    </source>
</evidence>
<accession>A0ACC2PZX4</accession>
<dbReference type="EMBL" id="CM056741">
    <property type="protein sequence ID" value="KAJ8688498.1"/>
    <property type="molecule type" value="Genomic_DNA"/>
</dbReference>
<gene>
    <name evidence="1" type="ORF">QAD02_024293</name>
</gene>
<organism evidence="1 2">
    <name type="scientific">Eretmocerus hayati</name>
    <dbReference type="NCBI Taxonomy" id="131215"/>
    <lineage>
        <taxon>Eukaryota</taxon>
        <taxon>Metazoa</taxon>
        <taxon>Ecdysozoa</taxon>
        <taxon>Arthropoda</taxon>
        <taxon>Hexapoda</taxon>
        <taxon>Insecta</taxon>
        <taxon>Pterygota</taxon>
        <taxon>Neoptera</taxon>
        <taxon>Endopterygota</taxon>
        <taxon>Hymenoptera</taxon>
        <taxon>Apocrita</taxon>
        <taxon>Proctotrupomorpha</taxon>
        <taxon>Chalcidoidea</taxon>
        <taxon>Aphelinidae</taxon>
        <taxon>Aphelininae</taxon>
        <taxon>Eretmocerus</taxon>
    </lineage>
</organism>
<name>A0ACC2PZX4_9HYME</name>